<dbReference type="Pfam" id="PF13458">
    <property type="entry name" value="Peripla_BP_6"/>
    <property type="match status" value="1"/>
</dbReference>
<evidence type="ECO:0000259" key="2">
    <source>
        <dbReference type="Pfam" id="PF13458"/>
    </source>
</evidence>
<dbReference type="EMBL" id="UINC01002764">
    <property type="protein sequence ID" value="SVA00075.1"/>
    <property type="molecule type" value="Genomic_DNA"/>
</dbReference>
<dbReference type="InterPro" id="IPR028082">
    <property type="entry name" value="Peripla_BP_I"/>
</dbReference>
<name>A0A381S7J0_9ZZZZ</name>
<accession>A0A381S7J0</accession>
<gene>
    <name evidence="3" type="ORF">METZ01_LOCUS52929</name>
</gene>
<evidence type="ECO:0000256" key="1">
    <source>
        <dbReference type="ARBA" id="ARBA00022729"/>
    </source>
</evidence>
<dbReference type="Gene3D" id="3.40.50.2300">
    <property type="match status" value="2"/>
</dbReference>
<proteinExistence type="predicted"/>
<dbReference type="PANTHER" id="PTHR30483">
    <property type="entry name" value="LEUCINE-SPECIFIC-BINDING PROTEIN"/>
    <property type="match status" value="1"/>
</dbReference>
<dbReference type="InterPro" id="IPR051010">
    <property type="entry name" value="BCAA_transport"/>
</dbReference>
<feature type="domain" description="Leucine-binding protein" evidence="2">
    <location>
        <begin position="35"/>
        <end position="169"/>
    </location>
</feature>
<feature type="non-terminal residue" evidence="3">
    <location>
        <position position="189"/>
    </location>
</feature>
<dbReference type="SUPFAM" id="SSF53822">
    <property type="entry name" value="Periplasmic binding protein-like I"/>
    <property type="match status" value="1"/>
</dbReference>
<evidence type="ECO:0000313" key="3">
    <source>
        <dbReference type="EMBL" id="SVA00075.1"/>
    </source>
</evidence>
<dbReference type="InterPro" id="IPR028081">
    <property type="entry name" value="Leu-bd"/>
</dbReference>
<sequence length="189" mass="20237">MQSTFKICFAGLVLVLAMALSVPIQAKVVGNKIILGSAISFTGKYSANGIHASNGYNLGIKRVNEMGGVKVGGKTYMLEVKYYDDESTPARGAQLAERLIKQDGIKFFLGPYSSGLTKAIAPVTEKYKIPMVESEGASRSLFTQGYRYLFAVLSTSEQYLASSVGLAAVINKKNGKSPGDVKVAMAFEN</sequence>
<organism evidence="3">
    <name type="scientific">marine metagenome</name>
    <dbReference type="NCBI Taxonomy" id="408172"/>
    <lineage>
        <taxon>unclassified sequences</taxon>
        <taxon>metagenomes</taxon>
        <taxon>ecological metagenomes</taxon>
    </lineage>
</organism>
<dbReference type="PANTHER" id="PTHR30483:SF37">
    <property type="entry name" value="ABC TRANSPORTER SUBSTRATE-BINDING PROTEIN"/>
    <property type="match status" value="1"/>
</dbReference>
<protein>
    <recommendedName>
        <fullName evidence="2">Leucine-binding protein domain-containing protein</fullName>
    </recommendedName>
</protein>
<dbReference type="AlphaFoldDB" id="A0A381S7J0"/>
<keyword evidence="1" id="KW-0732">Signal</keyword>
<reference evidence="3" key="1">
    <citation type="submission" date="2018-05" db="EMBL/GenBank/DDBJ databases">
        <authorList>
            <person name="Lanie J.A."/>
            <person name="Ng W.-L."/>
            <person name="Kazmierczak K.M."/>
            <person name="Andrzejewski T.M."/>
            <person name="Davidsen T.M."/>
            <person name="Wayne K.J."/>
            <person name="Tettelin H."/>
            <person name="Glass J.I."/>
            <person name="Rusch D."/>
            <person name="Podicherti R."/>
            <person name="Tsui H.-C.T."/>
            <person name="Winkler M.E."/>
        </authorList>
    </citation>
    <scope>NUCLEOTIDE SEQUENCE</scope>
</reference>